<dbReference type="Pfam" id="PF03713">
    <property type="entry name" value="DUF305"/>
    <property type="match status" value="1"/>
</dbReference>
<accession>A0AA40SQP4</accession>
<dbReference type="Gene3D" id="1.20.1260.10">
    <property type="match status" value="1"/>
</dbReference>
<evidence type="ECO:0000313" key="2">
    <source>
        <dbReference type="EMBL" id="MBB4140662.1"/>
    </source>
</evidence>
<evidence type="ECO:0000259" key="1">
    <source>
        <dbReference type="Pfam" id="PF03713"/>
    </source>
</evidence>
<organism evidence="2 3">
    <name type="scientific">Microbacterium invictum</name>
    <dbReference type="NCBI Taxonomy" id="515415"/>
    <lineage>
        <taxon>Bacteria</taxon>
        <taxon>Bacillati</taxon>
        <taxon>Actinomycetota</taxon>
        <taxon>Actinomycetes</taxon>
        <taxon>Micrococcales</taxon>
        <taxon>Microbacteriaceae</taxon>
        <taxon>Microbacterium</taxon>
    </lineage>
</organism>
<feature type="domain" description="DUF305" evidence="1">
    <location>
        <begin position="52"/>
        <end position="195"/>
    </location>
</feature>
<dbReference type="PANTHER" id="PTHR36933">
    <property type="entry name" value="SLL0788 PROTEIN"/>
    <property type="match status" value="1"/>
</dbReference>
<proteinExistence type="predicted"/>
<dbReference type="InterPro" id="IPR005183">
    <property type="entry name" value="DUF305_CopM-like"/>
</dbReference>
<dbReference type="AlphaFoldDB" id="A0AA40SQP4"/>
<dbReference type="PANTHER" id="PTHR36933:SF1">
    <property type="entry name" value="SLL0788 PROTEIN"/>
    <property type="match status" value="1"/>
</dbReference>
<dbReference type="Proteomes" id="UP000549113">
    <property type="component" value="Unassembled WGS sequence"/>
</dbReference>
<evidence type="ECO:0000313" key="3">
    <source>
        <dbReference type="Proteomes" id="UP000549113"/>
    </source>
</evidence>
<gene>
    <name evidence="2" type="ORF">BKA10_002456</name>
</gene>
<reference evidence="2 3" key="1">
    <citation type="submission" date="2020-08" db="EMBL/GenBank/DDBJ databases">
        <title>Sequencing the genomes of 1000 actinobacteria strains.</title>
        <authorList>
            <person name="Klenk H.-P."/>
        </authorList>
    </citation>
    <scope>NUCLEOTIDE SEQUENCE [LARGE SCALE GENOMIC DNA]</scope>
    <source>
        <strain evidence="2 3">DSM 19600</strain>
    </source>
</reference>
<comment type="caution">
    <text evidence="2">The sequence shown here is derived from an EMBL/GenBank/DDBJ whole genome shotgun (WGS) entry which is preliminary data.</text>
</comment>
<protein>
    <submittedName>
        <fullName evidence="2">Uncharacterized protein (DUF305 family)</fullName>
    </submittedName>
</protein>
<dbReference type="InterPro" id="IPR012347">
    <property type="entry name" value="Ferritin-like"/>
</dbReference>
<dbReference type="RefSeq" id="WP_241740159.1">
    <property type="nucleotide sequence ID" value="NZ_BAABCO010000004.1"/>
</dbReference>
<sequence>MAAFAAAPIALALVLAGCSGTGNDSGTPGTTQGGGSSASPSVTVQGDFNMADSMFAMMMIPHHEQAIEMSDVILTKNDIDQRVLELAQQVKDAQGPEIELMQSWLDAWGVPSSGNMGGMDHGDGMMSQEDMGALDAADGPEAARLFLEQMIMHHEGAIEMAQAELEDGTNPDALALAQTIIDAQNAEIATMQDLLTRI</sequence>
<dbReference type="EMBL" id="JACIFH010000001">
    <property type="protein sequence ID" value="MBB4140662.1"/>
    <property type="molecule type" value="Genomic_DNA"/>
</dbReference>
<name>A0AA40SQP4_9MICO</name>
<keyword evidence="3" id="KW-1185">Reference proteome</keyword>